<dbReference type="AlphaFoldDB" id="A0AA39WTL5"/>
<sequence>MLTRRAIVQRPGTGSQVPQSRQKLLVLELQTQMSCGVVYCGTFGRGSKLGPVNSPIRLLILEIRVSFSNGSPINPTLPSLPYCHCRLSLVAPSPPSPPVSLALAETSLQRAARDMGQDQTTARTRDAVRAVPQSPQVALLAPSSISKTVFAPPPCLEGEVYNDTMPPPTYAMLPHRIASHWERSSAEECNQRDHRPLFLPWIISHGCTVVSFLFI</sequence>
<dbReference type="Proteomes" id="UP001174934">
    <property type="component" value="Unassembled WGS sequence"/>
</dbReference>
<reference evidence="1" key="1">
    <citation type="submission" date="2023-06" db="EMBL/GenBank/DDBJ databases">
        <title>Genome-scale phylogeny and comparative genomics of the fungal order Sordariales.</title>
        <authorList>
            <consortium name="Lawrence Berkeley National Laboratory"/>
            <person name="Hensen N."/>
            <person name="Bonometti L."/>
            <person name="Westerberg I."/>
            <person name="Brannstrom I.O."/>
            <person name="Guillou S."/>
            <person name="Cros-Aarteil S."/>
            <person name="Calhoun S."/>
            <person name="Haridas S."/>
            <person name="Kuo A."/>
            <person name="Mondo S."/>
            <person name="Pangilinan J."/>
            <person name="Riley R."/>
            <person name="LaButti K."/>
            <person name="Andreopoulos B."/>
            <person name="Lipzen A."/>
            <person name="Chen C."/>
            <person name="Yanf M."/>
            <person name="Daum C."/>
            <person name="Ng V."/>
            <person name="Clum A."/>
            <person name="Steindorff A."/>
            <person name="Ohm R."/>
            <person name="Martin F."/>
            <person name="Silar P."/>
            <person name="Natvig D."/>
            <person name="Lalanne C."/>
            <person name="Gautier V."/>
            <person name="Ament-velasquez S.L."/>
            <person name="Kruys A."/>
            <person name="Hutchinson M.I."/>
            <person name="Powell A.J."/>
            <person name="Barry K."/>
            <person name="Miller A.N."/>
            <person name="Grigoriev I.V."/>
            <person name="Debuchy R."/>
            <person name="Gladieux P."/>
            <person name="Thoren M.H."/>
            <person name="Johannesson H."/>
        </authorList>
    </citation>
    <scope>NUCLEOTIDE SEQUENCE</scope>
    <source>
        <strain evidence="1">SMH3391-2</strain>
    </source>
</reference>
<comment type="caution">
    <text evidence="1">The sequence shown here is derived from an EMBL/GenBank/DDBJ whole genome shotgun (WGS) entry which is preliminary data.</text>
</comment>
<dbReference type="EMBL" id="JAULSR010000004">
    <property type="protein sequence ID" value="KAK0621370.1"/>
    <property type="molecule type" value="Genomic_DNA"/>
</dbReference>
<accession>A0AA39WTL5</accession>
<organism evidence="1 2">
    <name type="scientific">Bombardia bombarda</name>
    <dbReference type="NCBI Taxonomy" id="252184"/>
    <lineage>
        <taxon>Eukaryota</taxon>
        <taxon>Fungi</taxon>
        <taxon>Dikarya</taxon>
        <taxon>Ascomycota</taxon>
        <taxon>Pezizomycotina</taxon>
        <taxon>Sordariomycetes</taxon>
        <taxon>Sordariomycetidae</taxon>
        <taxon>Sordariales</taxon>
        <taxon>Lasiosphaeriaceae</taxon>
        <taxon>Bombardia</taxon>
    </lineage>
</organism>
<gene>
    <name evidence="1" type="ORF">B0T17DRAFT_286334</name>
</gene>
<evidence type="ECO:0000313" key="1">
    <source>
        <dbReference type="EMBL" id="KAK0621370.1"/>
    </source>
</evidence>
<proteinExistence type="predicted"/>
<keyword evidence="2" id="KW-1185">Reference proteome</keyword>
<name>A0AA39WTL5_9PEZI</name>
<protein>
    <submittedName>
        <fullName evidence="1">Uncharacterized protein</fullName>
    </submittedName>
</protein>
<evidence type="ECO:0000313" key="2">
    <source>
        <dbReference type="Proteomes" id="UP001174934"/>
    </source>
</evidence>